<organism evidence="1 2">
    <name type="scientific">Mesorhizobium hungaricum</name>
    <dbReference type="NCBI Taxonomy" id="1566387"/>
    <lineage>
        <taxon>Bacteria</taxon>
        <taxon>Pseudomonadati</taxon>
        <taxon>Pseudomonadota</taxon>
        <taxon>Alphaproteobacteria</taxon>
        <taxon>Hyphomicrobiales</taxon>
        <taxon>Phyllobacteriaceae</taxon>
        <taxon>Mesorhizobium</taxon>
    </lineage>
</organism>
<dbReference type="EMBL" id="MDEO01000027">
    <property type="protein sequence ID" value="OCX22180.1"/>
    <property type="molecule type" value="Genomic_DNA"/>
</dbReference>
<dbReference type="GO" id="GO:0006508">
    <property type="term" value="P:proteolysis"/>
    <property type="evidence" value="ECO:0007669"/>
    <property type="project" value="InterPro"/>
</dbReference>
<keyword evidence="2" id="KW-1185">Reference proteome</keyword>
<dbReference type="InterPro" id="IPR001969">
    <property type="entry name" value="Aspartic_peptidase_AS"/>
</dbReference>
<accession>A0A1C2E592</accession>
<dbReference type="CDD" id="cd05483">
    <property type="entry name" value="retropepsin_like_bacteria"/>
    <property type="match status" value="1"/>
</dbReference>
<protein>
    <recommendedName>
        <fullName evidence="3">TIGR02281 family clan AA aspartic protease</fullName>
    </recommendedName>
</protein>
<sequence>MLRKLVILGIFAGGSAAIPSIFQANPQLLERLLGTGSNAPVQNISSPAAQATANSAPQQPLGRKVLIEANATGHFLASFKINGRQVDAMVDTGATLVALNASTARRVGVSVGPADFNHQVNTANGPVKVALVRLSSLQIGKIALDDVDAVIIDDRSLGTNLIGMSFLKRLDKYTVENGALMMAQ</sequence>
<comment type="caution">
    <text evidence="1">The sequence shown here is derived from an EMBL/GenBank/DDBJ whole genome shotgun (WGS) entry which is preliminary data.</text>
</comment>
<reference evidence="1 2" key="1">
    <citation type="submission" date="2016-08" db="EMBL/GenBank/DDBJ databases">
        <title>Whole genome sequence of Mesorhizobium sp. strain UASWS1009 isolated from industrial sewage.</title>
        <authorList>
            <person name="Crovadore J."/>
            <person name="Calmin G."/>
            <person name="Chablais R."/>
            <person name="Cochard B."/>
            <person name="Lefort F."/>
        </authorList>
    </citation>
    <scope>NUCLEOTIDE SEQUENCE [LARGE SCALE GENOMIC DNA]</scope>
    <source>
        <strain evidence="1 2">UASWS1009</strain>
    </source>
</reference>
<dbReference type="RefSeq" id="WP_024926232.1">
    <property type="nucleotide sequence ID" value="NZ_MDEO01000027.1"/>
</dbReference>
<dbReference type="AlphaFoldDB" id="A0A1C2E592"/>
<dbReference type="InterPro" id="IPR034122">
    <property type="entry name" value="Retropepsin-like_bacterial"/>
</dbReference>
<evidence type="ECO:0000313" key="1">
    <source>
        <dbReference type="EMBL" id="OCX22180.1"/>
    </source>
</evidence>
<dbReference type="OrthoDB" id="7595324at2"/>
<evidence type="ECO:0000313" key="2">
    <source>
        <dbReference type="Proteomes" id="UP000094412"/>
    </source>
</evidence>
<dbReference type="GO" id="GO:0004190">
    <property type="term" value="F:aspartic-type endopeptidase activity"/>
    <property type="evidence" value="ECO:0007669"/>
    <property type="project" value="InterPro"/>
</dbReference>
<gene>
    <name evidence="1" type="ORF">QV13_06385</name>
</gene>
<proteinExistence type="predicted"/>
<dbReference type="Pfam" id="PF13975">
    <property type="entry name" value="gag-asp_proteas"/>
    <property type="match status" value="1"/>
</dbReference>
<dbReference type="Proteomes" id="UP000094412">
    <property type="component" value="Unassembled WGS sequence"/>
</dbReference>
<dbReference type="InterPro" id="IPR011969">
    <property type="entry name" value="Clan_AA_Asp_peptidase_C"/>
</dbReference>
<name>A0A1C2E592_9HYPH</name>
<dbReference type="NCBIfam" id="TIGR02281">
    <property type="entry name" value="clan_AA_DTGA"/>
    <property type="match status" value="1"/>
</dbReference>
<dbReference type="InterPro" id="IPR021109">
    <property type="entry name" value="Peptidase_aspartic_dom_sf"/>
</dbReference>
<dbReference type="Gene3D" id="2.40.70.10">
    <property type="entry name" value="Acid Proteases"/>
    <property type="match status" value="1"/>
</dbReference>
<dbReference type="STRING" id="1566387.QV13_06385"/>
<dbReference type="PROSITE" id="PS00141">
    <property type="entry name" value="ASP_PROTEASE"/>
    <property type="match status" value="1"/>
</dbReference>
<evidence type="ECO:0008006" key="3">
    <source>
        <dbReference type="Google" id="ProtNLM"/>
    </source>
</evidence>
<dbReference type="SUPFAM" id="SSF50630">
    <property type="entry name" value="Acid proteases"/>
    <property type="match status" value="1"/>
</dbReference>